<dbReference type="Pfam" id="PF01894">
    <property type="entry name" value="YjbQ"/>
    <property type="match status" value="1"/>
</dbReference>
<protein>
    <submittedName>
        <fullName evidence="2">UPF0047 protein Bsu YugU</fullName>
    </submittedName>
</protein>
<gene>
    <name evidence="2" type="ORF">MNB_SM-7-1440</name>
</gene>
<reference evidence="2" key="1">
    <citation type="submission" date="2016-10" db="EMBL/GenBank/DDBJ databases">
        <authorList>
            <person name="de Groot N.N."/>
        </authorList>
    </citation>
    <scope>NUCLEOTIDE SEQUENCE</scope>
</reference>
<dbReference type="NCBIfam" id="TIGR00149">
    <property type="entry name" value="TIGR00149_YjbQ"/>
    <property type="match status" value="1"/>
</dbReference>
<dbReference type="AlphaFoldDB" id="A0A1W1BWP5"/>
<sequence length="132" mass="14757">MQKLKFPTSHKTQVMDITKEIEEMVITSGIKDGMCTVFTPHTTSSVFLFENQDPALRRDLLNALNRIAPTDGEYFHKGSNAAAHLKSSRMGNSVTVPVENAKLLLGKWQGIFFGEFDGPRQEREVYVKVIAG</sequence>
<dbReference type="Gene3D" id="2.60.120.460">
    <property type="entry name" value="YjbQ-like"/>
    <property type="match status" value="1"/>
</dbReference>
<evidence type="ECO:0000313" key="2">
    <source>
        <dbReference type="EMBL" id="SFV57959.1"/>
    </source>
</evidence>
<dbReference type="SUPFAM" id="SSF111038">
    <property type="entry name" value="YjbQ-like"/>
    <property type="match status" value="1"/>
</dbReference>
<dbReference type="PANTHER" id="PTHR30615">
    <property type="entry name" value="UNCHARACTERIZED PROTEIN YJBQ-RELATED"/>
    <property type="match status" value="1"/>
</dbReference>
<accession>A0A1W1BWP5</accession>
<organism evidence="2">
    <name type="scientific">hydrothermal vent metagenome</name>
    <dbReference type="NCBI Taxonomy" id="652676"/>
    <lineage>
        <taxon>unclassified sequences</taxon>
        <taxon>metagenomes</taxon>
        <taxon>ecological metagenomes</taxon>
    </lineage>
</organism>
<dbReference type="InterPro" id="IPR001602">
    <property type="entry name" value="UPF0047_YjbQ-like"/>
</dbReference>
<dbReference type="EMBL" id="FPHB01000041">
    <property type="protein sequence ID" value="SFV57959.1"/>
    <property type="molecule type" value="Genomic_DNA"/>
</dbReference>
<dbReference type="PIRSF" id="PIRSF004681">
    <property type="entry name" value="UCP004681"/>
    <property type="match status" value="1"/>
</dbReference>
<name>A0A1W1BWP5_9ZZZZ</name>
<dbReference type="PANTHER" id="PTHR30615:SF8">
    <property type="entry name" value="UPF0047 PROTEIN C4A8.02C"/>
    <property type="match status" value="1"/>
</dbReference>
<evidence type="ECO:0000256" key="1">
    <source>
        <dbReference type="ARBA" id="ARBA00005534"/>
    </source>
</evidence>
<comment type="similarity">
    <text evidence="1">Belongs to the UPF0047 family.</text>
</comment>
<proteinExistence type="inferred from homology"/>
<dbReference type="InterPro" id="IPR035917">
    <property type="entry name" value="YjbQ-like_sf"/>
</dbReference>